<protein>
    <submittedName>
        <fullName evidence="8">Cyclin-D-binding Myb-like transcription factor 1 isoform X1</fullName>
    </submittedName>
</protein>
<feature type="region of interest" description="Disordered" evidence="4">
    <location>
        <begin position="51"/>
        <end position="80"/>
    </location>
</feature>
<evidence type="ECO:0000256" key="2">
    <source>
        <dbReference type="ARBA" id="ARBA00023125"/>
    </source>
</evidence>
<dbReference type="InterPro" id="IPR046775">
    <property type="entry name" value="DMTF1_N"/>
</dbReference>
<dbReference type="RefSeq" id="XP_022099356.1">
    <property type="nucleotide sequence ID" value="XM_022243664.1"/>
</dbReference>
<keyword evidence="7" id="KW-1185">Reference proteome</keyword>
<gene>
    <name evidence="8" type="primary">LOC110983949</name>
</gene>
<evidence type="ECO:0000259" key="6">
    <source>
        <dbReference type="PROSITE" id="PS51294"/>
    </source>
</evidence>
<dbReference type="Gene3D" id="1.10.10.60">
    <property type="entry name" value="Homeodomain-like"/>
    <property type="match status" value="2"/>
</dbReference>
<dbReference type="PROSITE" id="PS51294">
    <property type="entry name" value="HTH_MYB"/>
    <property type="match status" value="1"/>
</dbReference>
<accession>A0A8B7Z7T2</accession>
<evidence type="ECO:0000256" key="4">
    <source>
        <dbReference type="SAM" id="MobiDB-lite"/>
    </source>
</evidence>
<evidence type="ECO:0000313" key="8">
    <source>
        <dbReference type="RefSeq" id="XP_022099356.1"/>
    </source>
</evidence>
<sequence length="759" mass="83791">MEPVRRPPRSDERGSGANLTPWQLSMETSHSDKAEASSPACLVLPVNPLASVSSSGQHQELRKAVKRKAGKQKSVQPVQDRKYSNILSDCAECGEVKQEILDSTDDAIVGDMNEPLESQDADEIHTNPSDGVPHEEVSIDPVTQSWFTSRDSKDNLSKKGHKWKQGMWSKEEVDILERNIEEYLKIRKLGDAVSVIFQMSKEERKDFYRSIAKGLQRPLFAVYRRVIRMYDSKNHVGKYTAEDIKKLKELRAKYGNEWCAIGAEMGRSASSVKDKVRLLKDHCQQGKWTLNEEQMLTEAVYSLSKAAPGESITTGISWSQVAAKVPTRTEKQCRAKWLNYLNWKHAGGTEWTKDDDNKLLERLLESDAENDSQVNWDELAKNWRSVRSPQWLRSKWWMLKRHIPGHEEMSLAALIDHIRTSPIGSKHVKTLRGSKHLTPDMNLSVPVASLTVPMGPTSEQVDVYQYEVLDTSMNLTPSNTYVIQSTAGQGETASTAGYIVTNLQGDQLQGNENVTVELNHLNRQLLPSGQIIISALSKHPALSTLSRSGSSNRDYGAVSSKTGQQPALAADREDRTGLVGLPVRISLTTTNDINNQSDPSEENSVNQSQLVTSNNGQLSSDISQSEQSEDNPLNQSEMIRGHDSQLTGDISQSDQSEDHSLSNQSHLIGTDAVLTQQDMVPEVSEEPEAQLVIVNTAPSSSLMQPVGTVDDAQLAGGVFSLSGQILQGQSDGSDLLGSPTSVDSMTREKLSVPPSSELS</sequence>
<comment type="subcellular location">
    <subcellularLocation>
        <location evidence="1">Nucleus</location>
    </subcellularLocation>
</comment>
<dbReference type="PROSITE" id="PS50090">
    <property type="entry name" value="MYB_LIKE"/>
    <property type="match status" value="2"/>
</dbReference>
<dbReference type="GO" id="GO:0005634">
    <property type="term" value="C:nucleus"/>
    <property type="evidence" value="ECO:0007669"/>
    <property type="project" value="UniProtKB-SubCell"/>
</dbReference>
<dbReference type="GO" id="GO:0000981">
    <property type="term" value="F:DNA-binding transcription factor activity, RNA polymerase II-specific"/>
    <property type="evidence" value="ECO:0007669"/>
    <property type="project" value="TreeGrafter"/>
</dbReference>
<dbReference type="SUPFAM" id="SSF46689">
    <property type="entry name" value="Homeodomain-like"/>
    <property type="match status" value="2"/>
</dbReference>
<feature type="region of interest" description="Disordered" evidence="4">
    <location>
        <begin position="543"/>
        <end position="575"/>
    </location>
</feature>
<dbReference type="Proteomes" id="UP000694845">
    <property type="component" value="Unplaced"/>
</dbReference>
<evidence type="ECO:0000256" key="1">
    <source>
        <dbReference type="ARBA" id="ARBA00004123"/>
    </source>
</evidence>
<organism evidence="7 8">
    <name type="scientific">Acanthaster planci</name>
    <name type="common">Crown-of-thorns starfish</name>
    <dbReference type="NCBI Taxonomy" id="133434"/>
    <lineage>
        <taxon>Eukaryota</taxon>
        <taxon>Metazoa</taxon>
        <taxon>Echinodermata</taxon>
        <taxon>Eleutherozoa</taxon>
        <taxon>Asterozoa</taxon>
        <taxon>Asteroidea</taxon>
        <taxon>Valvatacea</taxon>
        <taxon>Valvatida</taxon>
        <taxon>Acanthasteridae</taxon>
        <taxon>Acanthaster</taxon>
    </lineage>
</organism>
<dbReference type="GO" id="GO:0000978">
    <property type="term" value="F:RNA polymerase II cis-regulatory region sequence-specific DNA binding"/>
    <property type="evidence" value="ECO:0007669"/>
    <property type="project" value="TreeGrafter"/>
</dbReference>
<keyword evidence="2" id="KW-0238">DNA-binding</keyword>
<feature type="compositionally biased region" description="Polar residues" evidence="4">
    <location>
        <begin position="17"/>
        <end position="28"/>
    </location>
</feature>
<feature type="domain" description="Myb-like" evidence="5">
    <location>
        <begin position="351"/>
        <end position="396"/>
    </location>
</feature>
<dbReference type="InterPro" id="IPR017930">
    <property type="entry name" value="Myb_dom"/>
</dbReference>
<dbReference type="PANTHER" id="PTHR46380:SF2">
    <property type="entry name" value="CYCLIN-D-BINDING MYB-LIKE TRANSCRIPTION FACTOR 1"/>
    <property type="match status" value="1"/>
</dbReference>
<proteinExistence type="predicted"/>
<dbReference type="InterPro" id="IPR051651">
    <property type="entry name" value="DMTF1_DNA-bind_reg"/>
</dbReference>
<dbReference type="KEGG" id="aplc:110983949"/>
<feature type="compositionally biased region" description="Polar residues" evidence="4">
    <location>
        <begin position="589"/>
        <end position="618"/>
    </location>
</feature>
<dbReference type="InterPro" id="IPR001005">
    <property type="entry name" value="SANT/Myb"/>
</dbReference>
<feature type="region of interest" description="Disordered" evidence="4">
    <location>
        <begin position="1"/>
        <end position="38"/>
    </location>
</feature>
<dbReference type="SMART" id="SM00717">
    <property type="entry name" value="SANT"/>
    <property type="match status" value="4"/>
</dbReference>
<dbReference type="GeneID" id="110983949"/>
<feature type="region of interest" description="Disordered" evidence="4">
    <location>
        <begin position="589"/>
        <end position="636"/>
    </location>
</feature>
<dbReference type="InterPro" id="IPR009057">
    <property type="entry name" value="Homeodomain-like_sf"/>
</dbReference>
<dbReference type="Pfam" id="PF20588">
    <property type="entry name" value="DMTF1_N"/>
    <property type="match status" value="1"/>
</dbReference>
<feature type="compositionally biased region" description="Polar residues" evidence="4">
    <location>
        <begin position="729"/>
        <end position="744"/>
    </location>
</feature>
<dbReference type="PANTHER" id="PTHR46380">
    <property type="entry name" value="CYCLIN-D-BINDING MYB-LIKE TRANSCRIPTION FACTOR 1"/>
    <property type="match status" value="1"/>
</dbReference>
<dbReference type="OrthoDB" id="39591at2759"/>
<evidence type="ECO:0000256" key="3">
    <source>
        <dbReference type="ARBA" id="ARBA00023242"/>
    </source>
</evidence>
<feature type="region of interest" description="Disordered" evidence="4">
    <location>
        <begin position="729"/>
        <end position="759"/>
    </location>
</feature>
<dbReference type="OMA" id="DRCHQGK"/>
<feature type="domain" description="Myb-like" evidence="5">
    <location>
        <begin position="280"/>
        <end position="341"/>
    </location>
</feature>
<feature type="compositionally biased region" description="Basic and acidic residues" evidence="4">
    <location>
        <begin position="1"/>
        <end position="14"/>
    </location>
</feature>
<dbReference type="CDD" id="cd00167">
    <property type="entry name" value="SANT"/>
    <property type="match status" value="3"/>
</dbReference>
<name>A0A8B7Z7T2_ACAPL</name>
<dbReference type="Pfam" id="PF13921">
    <property type="entry name" value="Myb_DNA-bind_6"/>
    <property type="match status" value="1"/>
</dbReference>
<evidence type="ECO:0000313" key="7">
    <source>
        <dbReference type="Proteomes" id="UP000694845"/>
    </source>
</evidence>
<reference evidence="8" key="1">
    <citation type="submission" date="2025-08" db="UniProtKB">
        <authorList>
            <consortium name="RefSeq"/>
        </authorList>
    </citation>
    <scope>IDENTIFICATION</scope>
</reference>
<dbReference type="FunFam" id="1.10.10.60:FF:000139">
    <property type="entry name" value="cyclin-D-binding Myb-like transcription factor 1 isoform X2"/>
    <property type="match status" value="1"/>
</dbReference>
<dbReference type="AlphaFoldDB" id="A0A8B7Z7T2"/>
<keyword evidence="3" id="KW-0539">Nucleus</keyword>
<feature type="domain" description="HTH myb-type" evidence="6">
    <location>
        <begin position="315"/>
        <end position="345"/>
    </location>
</feature>
<evidence type="ECO:0000259" key="5">
    <source>
        <dbReference type="PROSITE" id="PS50090"/>
    </source>
</evidence>
<dbReference type="CTD" id="9988"/>
<feature type="compositionally biased region" description="Polar residues" evidence="4">
    <location>
        <begin position="543"/>
        <end position="565"/>
    </location>
</feature>